<dbReference type="InterPro" id="IPR036020">
    <property type="entry name" value="WW_dom_sf"/>
</dbReference>
<evidence type="ECO:0000313" key="2">
    <source>
        <dbReference type="EMBL" id="NXN97103.1"/>
    </source>
</evidence>
<evidence type="ECO:0000313" key="3">
    <source>
        <dbReference type="Proteomes" id="UP000565785"/>
    </source>
</evidence>
<name>A0A7L1NE74_RHICY</name>
<dbReference type="AlphaFoldDB" id="A0A7L1NE74"/>
<sequence>YARTIGIDPEKESHLLWLAKEGIMARLPETWKACQDTNGDIYYFNFANGESCWEHPRDTEYGQLVIRERERLLAEEKRRKAKKEKKAKQ</sequence>
<organism evidence="2 3">
    <name type="scientific">Rhinopomastus cyanomelas</name>
    <name type="common">Common scimitarbill</name>
    <dbReference type="NCBI Taxonomy" id="113115"/>
    <lineage>
        <taxon>Eukaryota</taxon>
        <taxon>Metazoa</taxon>
        <taxon>Chordata</taxon>
        <taxon>Craniata</taxon>
        <taxon>Vertebrata</taxon>
        <taxon>Euteleostomi</taxon>
        <taxon>Archelosauria</taxon>
        <taxon>Archosauria</taxon>
        <taxon>Dinosauria</taxon>
        <taxon>Saurischia</taxon>
        <taxon>Theropoda</taxon>
        <taxon>Coelurosauria</taxon>
        <taxon>Aves</taxon>
        <taxon>Neognathae</taxon>
        <taxon>Neoaves</taxon>
        <taxon>Telluraves</taxon>
        <taxon>Coraciimorphae</taxon>
        <taxon>Bucerotiformes</taxon>
        <taxon>Rhinopomastidae</taxon>
        <taxon>Rhinopomastus</taxon>
    </lineage>
</organism>
<dbReference type="SMART" id="SM00456">
    <property type="entry name" value="WW"/>
    <property type="match status" value="1"/>
</dbReference>
<dbReference type="PANTHER" id="PTHR21715">
    <property type="entry name" value="RH04127P"/>
    <property type="match status" value="1"/>
</dbReference>
<dbReference type="PROSITE" id="PS01159">
    <property type="entry name" value="WW_DOMAIN_1"/>
    <property type="match status" value="1"/>
</dbReference>
<feature type="non-terminal residue" evidence="2">
    <location>
        <position position="1"/>
    </location>
</feature>
<evidence type="ECO:0000259" key="1">
    <source>
        <dbReference type="PROSITE" id="PS50020"/>
    </source>
</evidence>
<dbReference type="InterPro" id="IPR001202">
    <property type="entry name" value="WW_dom"/>
</dbReference>
<dbReference type="InterPro" id="IPR053233">
    <property type="entry name" value="ABRA-related"/>
</dbReference>
<dbReference type="CDD" id="cd00201">
    <property type="entry name" value="WW"/>
    <property type="match status" value="1"/>
</dbReference>
<dbReference type="Gene3D" id="3.30.1470.10">
    <property type="entry name" value="Photosystem I PsaD, reaction center subunit II"/>
    <property type="match status" value="1"/>
</dbReference>
<comment type="caution">
    <text evidence="2">The sequence shown here is derived from an EMBL/GenBank/DDBJ whole genome shotgun (WGS) entry which is preliminary data.</text>
</comment>
<dbReference type="PANTHER" id="PTHR21715:SF0">
    <property type="entry name" value="RH04127P"/>
    <property type="match status" value="1"/>
</dbReference>
<feature type="domain" description="WW" evidence="1">
    <location>
        <begin position="25"/>
        <end position="58"/>
    </location>
</feature>
<accession>A0A7L1NE74</accession>
<dbReference type="OrthoDB" id="6344460at2759"/>
<dbReference type="PROSITE" id="PS50020">
    <property type="entry name" value="WW_DOMAIN_2"/>
    <property type="match status" value="1"/>
</dbReference>
<gene>
    <name evidence="2" type="primary">Cep164_1</name>
    <name evidence="2" type="ORF">RHICYA_R12709</name>
</gene>
<dbReference type="SUPFAM" id="SSF51045">
    <property type="entry name" value="WW domain"/>
    <property type="match status" value="1"/>
</dbReference>
<dbReference type="EMBL" id="VXBP01004747">
    <property type="protein sequence ID" value="NXN97103.1"/>
    <property type="molecule type" value="Genomic_DNA"/>
</dbReference>
<reference evidence="2 3" key="1">
    <citation type="submission" date="2019-09" db="EMBL/GenBank/DDBJ databases">
        <title>Bird 10,000 Genomes (B10K) Project - Family phase.</title>
        <authorList>
            <person name="Zhang G."/>
        </authorList>
    </citation>
    <scope>NUCLEOTIDE SEQUENCE [LARGE SCALE GENOMIC DNA]</scope>
    <source>
        <strain evidence="2">B10K-DU-002-35</strain>
        <tissue evidence="2">Muscle</tissue>
    </source>
</reference>
<proteinExistence type="predicted"/>
<dbReference type="Proteomes" id="UP000565785">
    <property type="component" value="Unassembled WGS sequence"/>
</dbReference>
<feature type="non-terminal residue" evidence="2">
    <location>
        <position position="89"/>
    </location>
</feature>
<keyword evidence="3" id="KW-1185">Reference proteome</keyword>
<protein>
    <submittedName>
        <fullName evidence="2">CE164 protein</fullName>
    </submittedName>
</protein>
<dbReference type="Pfam" id="PF00397">
    <property type="entry name" value="WW"/>
    <property type="match status" value="1"/>
</dbReference>